<dbReference type="GO" id="GO:0008654">
    <property type="term" value="P:phospholipid biosynthetic process"/>
    <property type="evidence" value="ECO:0007669"/>
    <property type="project" value="UniProtKB-KW"/>
</dbReference>
<evidence type="ECO:0000256" key="8">
    <source>
        <dbReference type="ARBA" id="ARBA00023098"/>
    </source>
</evidence>
<evidence type="ECO:0000313" key="15">
    <source>
        <dbReference type="Proteomes" id="UP000321547"/>
    </source>
</evidence>
<dbReference type="Proteomes" id="UP000321547">
    <property type="component" value="Unassembled WGS sequence"/>
</dbReference>
<keyword evidence="15" id="KW-1185">Reference proteome</keyword>
<evidence type="ECO:0000259" key="11">
    <source>
        <dbReference type="PROSITE" id="PS50146"/>
    </source>
</evidence>
<evidence type="ECO:0000256" key="10">
    <source>
        <dbReference type="ARBA" id="ARBA00023264"/>
    </source>
</evidence>
<dbReference type="Proteomes" id="UP000242243">
    <property type="component" value="Unassembled WGS sequence"/>
</dbReference>
<dbReference type="Gene3D" id="3.40.50.10330">
    <property type="entry name" value="Probable inorganic polyphosphate/atp-NAD kinase, domain 1"/>
    <property type="match status" value="1"/>
</dbReference>
<evidence type="ECO:0000313" key="13">
    <source>
        <dbReference type="EMBL" id="SFP43111.1"/>
    </source>
</evidence>
<dbReference type="PANTHER" id="PTHR12358:SF107">
    <property type="entry name" value="LIPID KINASE BMRU-RELATED"/>
    <property type="match status" value="1"/>
</dbReference>
<accession>A0A1I5QAT0</accession>
<keyword evidence="9" id="KW-0594">Phospholipid biosynthesis</keyword>
<dbReference type="Pfam" id="PF19279">
    <property type="entry name" value="YegS_C"/>
    <property type="match status" value="1"/>
</dbReference>
<keyword evidence="4" id="KW-0808">Transferase</keyword>
<proteinExistence type="inferred from homology"/>
<dbReference type="InterPro" id="IPR005218">
    <property type="entry name" value="Diacylglycerol/lipid_kinase"/>
</dbReference>
<dbReference type="RefSeq" id="WP_159430149.1">
    <property type="nucleotide sequence ID" value="NZ_BJWI01000015.1"/>
</dbReference>
<evidence type="ECO:0000256" key="4">
    <source>
        <dbReference type="ARBA" id="ARBA00022679"/>
    </source>
</evidence>
<dbReference type="Gene3D" id="2.60.200.40">
    <property type="match status" value="1"/>
</dbReference>
<keyword evidence="5" id="KW-0547">Nucleotide-binding</keyword>
<dbReference type="InterPro" id="IPR016064">
    <property type="entry name" value="NAD/diacylglycerol_kinase_sf"/>
</dbReference>
<dbReference type="NCBIfam" id="TIGR00147">
    <property type="entry name" value="YegS/Rv2252/BmrU family lipid kinase"/>
    <property type="match status" value="1"/>
</dbReference>
<evidence type="ECO:0000256" key="3">
    <source>
        <dbReference type="ARBA" id="ARBA00022516"/>
    </source>
</evidence>
<keyword evidence="10" id="KW-1208">Phospholipid metabolism</keyword>
<dbReference type="EMBL" id="BJWI01000015">
    <property type="protein sequence ID" value="GEM01709.1"/>
    <property type="molecule type" value="Genomic_DNA"/>
</dbReference>
<evidence type="ECO:0000256" key="5">
    <source>
        <dbReference type="ARBA" id="ARBA00022741"/>
    </source>
</evidence>
<comment type="similarity">
    <text evidence="2">Belongs to the diacylglycerol/lipid kinase family.</text>
</comment>
<evidence type="ECO:0000313" key="14">
    <source>
        <dbReference type="Proteomes" id="UP000242243"/>
    </source>
</evidence>
<keyword evidence="8" id="KW-0443">Lipid metabolism</keyword>
<keyword evidence="3" id="KW-0444">Lipid biosynthesis</keyword>
<protein>
    <submittedName>
        <fullName evidence="12">Bis(5'-nucleosyl)-tetraphosphatase</fullName>
    </submittedName>
    <submittedName>
        <fullName evidence="13">Lipid kinase, YegS/Rv2252/BmrU family</fullName>
    </submittedName>
</protein>
<feature type="domain" description="DAGKc" evidence="11">
    <location>
        <begin position="47"/>
        <end position="129"/>
    </location>
</feature>
<keyword evidence="7" id="KW-0067">ATP-binding</keyword>
<evidence type="ECO:0000256" key="6">
    <source>
        <dbReference type="ARBA" id="ARBA00022777"/>
    </source>
</evidence>
<evidence type="ECO:0000256" key="1">
    <source>
        <dbReference type="ARBA" id="ARBA00001946"/>
    </source>
</evidence>
<organism evidence="13 14">
    <name type="scientific">Halolactibacillus halophilus</name>
    <dbReference type="NCBI Taxonomy" id="306540"/>
    <lineage>
        <taxon>Bacteria</taxon>
        <taxon>Bacillati</taxon>
        <taxon>Bacillota</taxon>
        <taxon>Bacilli</taxon>
        <taxon>Bacillales</taxon>
        <taxon>Bacillaceae</taxon>
        <taxon>Halolactibacillus</taxon>
    </lineage>
</organism>
<dbReference type="GO" id="GO:0005524">
    <property type="term" value="F:ATP binding"/>
    <property type="evidence" value="ECO:0007669"/>
    <property type="project" value="UniProtKB-KW"/>
</dbReference>
<dbReference type="SMART" id="SM00046">
    <property type="entry name" value="DAGKc"/>
    <property type="match status" value="1"/>
</dbReference>
<evidence type="ECO:0000313" key="12">
    <source>
        <dbReference type="EMBL" id="GEM01709.1"/>
    </source>
</evidence>
<dbReference type="PROSITE" id="PS50146">
    <property type="entry name" value="DAGK"/>
    <property type="match status" value="1"/>
</dbReference>
<dbReference type="OrthoDB" id="142078at2"/>
<keyword evidence="6 13" id="KW-0418">Kinase</keyword>
<dbReference type="GO" id="GO:0005886">
    <property type="term" value="C:plasma membrane"/>
    <property type="evidence" value="ECO:0007669"/>
    <property type="project" value="TreeGrafter"/>
</dbReference>
<sequence>MTDHTITLCFHEEAGQVDRDLLNAITATLERDTFSVMELNLAKASNKTITSHFKASEVVIAYGGDGTVHHVLQHLLTLSEPPTFAIIPGGTANDFARTLNMPINPVKAAETIINQQTKQIDVGQFNDRYFLNFFGIGLVTETKQAVSASESKQTFGRFSYYLNSLQTLNAPEEPFSVTVKGDNHTYEGNAMMVMVGNGQYTGGVRAFFNQADMTDGAFDVLIIKNVSARSLFDIVKANITPDPKQLEGIEYFRTSTLDIKTTPPQQIDCDGEDGGVTPVTLKVLPKHITMITGETSLFQNLQNKR</sequence>
<dbReference type="GO" id="GO:0004143">
    <property type="term" value="F:ATP-dependent diacylglycerol kinase activity"/>
    <property type="evidence" value="ECO:0007669"/>
    <property type="project" value="TreeGrafter"/>
</dbReference>
<dbReference type="InterPro" id="IPR045540">
    <property type="entry name" value="YegS/DAGK_C"/>
</dbReference>
<dbReference type="STRING" id="306540.SAMN05421839_1201"/>
<evidence type="ECO:0000256" key="7">
    <source>
        <dbReference type="ARBA" id="ARBA00022840"/>
    </source>
</evidence>
<reference evidence="12 15" key="2">
    <citation type="submission" date="2019-07" db="EMBL/GenBank/DDBJ databases">
        <title>Whole genome shotgun sequence of Halolactibacillus halophilus NBRC 100868.</title>
        <authorList>
            <person name="Hosoyama A."/>
            <person name="Uohara A."/>
            <person name="Ohji S."/>
            <person name="Ichikawa N."/>
        </authorList>
    </citation>
    <scope>NUCLEOTIDE SEQUENCE [LARGE SCALE GENOMIC DNA]</scope>
    <source>
        <strain evidence="12 15">NBRC 100868</strain>
    </source>
</reference>
<dbReference type="PANTHER" id="PTHR12358">
    <property type="entry name" value="SPHINGOSINE KINASE"/>
    <property type="match status" value="1"/>
</dbReference>
<reference evidence="13 14" key="1">
    <citation type="submission" date="2016-10" db="EMBL/GenBank/DDBJ databases">
        <authorList>
            <person name="de Groot N.N."/>
        </authorList>
    </citation>
    <scope>NUCLEOTIDE SEQUENCE [LARGE SCALE GENOMIC DNA]</scope>
    <source>
        <strain evidence="13 14">DSM 17073</strain>
    </source>
</reference>
<evidence type="ECO:0000256" key="9">
    <source>
        <dbReference type="ARBA" id="ARBA00023209"/>
    </source>
</evidence>
<dbReference type="InterPro" id="IPR001206">
    <property type="entry name" value="Diacylglycerol_kinase_cat_dom"/>
</dbReference>
<name>A0A1I5QAT0_9BACI</name>
<evidence type="ECO:0000256" key="2">
    <source>
        <dbReference type="ARBA" id="ARBA00005983"/>
    </source>
</evidence>
<comment type="cofactor">
    <cofactor evidence="1">
        <name>Mg(2+)</name>
        <dbReference type="ChEBI" id="CHEBI:18420"/>
    </cofactor>
</comment>
<dbReference type="Pfam" id="PF00781">
    <property type="entry name" value="DAGK_cat"/>
    <property type="match status" value="1"/>
</dbReference>
<dbReference type="InterPro" id="IPR017438">
    <property type="entry name" value="ATP-NAD_kinase_N"/>
</dbReference>
<dbReference type="SUPFAM" id="SSF111331">
    <property type="entry name" value="NAD kinase/diacylglycerol kinase-like"/>
    <property type="match status" value="1"/>
</dbReference>
<dbReference type="EMBL" id="FOXC01000020">
    <property type="protein sequence ID" value="SFP43111.1"/>
    <property type="molecule type" value="Genomic_DNA"/>
</dbReference>
<dbReference type="AlphaFoldDB" id="A0A1I5QAT0"/>
<dbReference type="InterPro" id="IPR050187">
    <property type="entry name" value="Lipid_Phosphate_FormReg"/>
</dbReference>
<gene>
    <name evidence="12" type="ORF">HHA03_12410</name>
    <name evidence="13" type="ORF">SAMN05421839_1201</name>
</gene>